<comment type="caution">
    <text evidence="4">The sequence shown here is derived from an EMBL/GenBank/DDBJ whole genome shotgun (WGS) entry which is preliminary data.</text>
</comment>
<dbReference type="Gene3D" id="3.40.50.150">
    <property type="entry name" value="Vaccinia Virus protein VP39"/>
    <property type="match status" value="2"/>
</dbReference>
<dbReference type="GO" id="GO:0008168">
    <property type="term" value="F:methyltransferase activity"/>
    <property type="evidence" value="ECO:0007669"/>
    <property type="project" value="UniProtKB-KW"/>
</dbReference>
<dbReference type="GO" id="GO:0032259">
    <property type="term" value="P:methylation"/>
    <property type="evidence" value="ECO:0007669"/>
    <property type="project" value="UniProtKB-KW"/>
</dbReference>
<dbReference type="PANTHER" id="PTHR43179">
    <property type="entry name" value="RHAMNOSYLTRANSFERASE WBBL"/>
    <property type="match status" value="1"/>
</dbReference>
<feature type="domain" description="Glycosyltransferase 2-like" evidence="1">
    <location>
        <begin position="15"/>
        <end position="183"/>
    </location>
</feature>
<dbReference type="InterPro" id="IPR001173">
    <property type="entry name" value="Glyco_trans_2-like"/>
</dbReference>
<dbReference type="CDD" id="cd02440">
    <property type="entry name" value="AdoMet_MTases"/>
    <property type="match status" value="2"/>
</dbReference>
<dbReference type="PANTHER" id="PTHR43179:SF7">
    <property type="entry name" value="RHAMNOSYLTRANSFERASE WBBL"/>
    <property type="match status" value="1"/>
</dbReference>
<evidence type="ECO:0000259" key="3">
    <source>
        <dbReference type="Pfam" id="PF13649"/>
    </source>
</evidence>
<evidence type="ECO:0000313" key="4">
    <source>
        <dbReference type="EMBL" id="MFC1850268.1"/>
    </source>
</evidence>
<dbReference type="EMBL" id="JBHPBY010000087">
    <property type="protein sequence ID" value="MFC1850268.1"/>
    <property type="molecule type" value="Genomic_DNA"/>
</dbReference>
<evidence type="ECO:0000259" key="2">
    <source>
        <dbReference type="Pfam" id="PF08241"/>
    </source>
</evidence>
<sequence>MSKLSFPVHPAPEVSIIIPTFNNVESLHQCLTSIMHYCDVAAELIIIDDCSTDTTPQLLQSIEHIHRIRNEVNLEFIRSCNQGAAKAQGQYLLFVNDDVVATPHSFSAMVKVMKHNKKCGAVGAKLILPNGKLQEAGSIIWPDGSTEGYGRDGNPDEPDYCYQREVDFCSAAFLLVRRDLFQQLKGFDERYVPAYYEDADLCYGIRQLGYKVIYQPEAVVYHREFHSRKASHVMHLMENNKQLFVSKWAPDLTQQKIDTIAGEEQSAHEGPFLTNKGYCCTCDQEVTFIAENEWLRDFYVCNNCSSIPRERALIYCIEKFYPDWRSYAIHEISPIDRGASKKLRLQCPGYSMSMFSPHVPLGTDLTGGMRNENIETMTFADETFDLVISQDVLEHIFQPDKAFAEIGRVLKPGGAHIFAVPLINKEKASEQWARMNESGEIDYLNKPEYHTSSDGSDSLVTMHWGYDIVDFIIKHSGLSTTIVYLDNLELGIRAEYIEILISRKIAASDETPLEIHPKFNLPKGKKVILNELLKAHTTATVSLKKIFGDVDDDFWFWIFTDGFSQHPLLANLLPGMPDEKIQCQFAGASGKDTLRDAFSVYKLFKRIAGEYAIDLKRCAAVMDFGCGWGRITRFFLKEIEADRLYGIDCLKEVIALCQQSNMRCHFETIDPLPPTGFPDDMFDLIFCYSVFSHLSEDAHQKWLLEFQRILKPGGILIATTRPRYFIIYCAELRQREVKFFELGGAASFPNTEQSLLDYDHGKYCYDGTGGGGVLDRSIFGETCIPKKYVEEHWTKHFSSVDFIYEEEHKSFNQNVIVAQK</sequence>
<dbReference type="InterPro" id="IPR029044">
    <property type="entry name" value="Nucleotide-diphossugar_trans"/>
</dbReference>
<accession>A0ABV6YVQ1</accession>
<dbReference type="SUPFAM" id="SSF53448">
    <property type="entry name" value="Nucleotide-diphospho-sugar transferases"/>
    <property type="match status" value="1"/>
</dbReference>
<dbReference type="Gene3D" id="3.90.550.10">
    <property type="entry name" value="Spore Coat Polysaccharide Biosynthesis Protein SpsA, Chain A"/>
    <property type="match status" value="1"/>
</dbReference>
<dbReference type="Pfam" id="PF08241">
    <property type="entry name" value="Methyltransf_11"/>
    <property type="match status" value="1"/>
</dbReference>
<dbReference type="InterPro" id="IPR013216">
    <property type="entry name" value="Methyltransf_11"/>
</dbReference>
<feature type="domain" description="Methyltransferase" evidence="3">
    <location>
        <begin position="621"/>
        <end position="714"/>
    </location>
</feature>
<evidence type="ECO:0000259" key="1">
    <source>
        <dbReference type="Pfam" id="PF00535"/>
    </source>
</evidence>
<keyword evidence="4" id="KW-0489">Methyltransferase</keyword>
<protein>
    <submittedName>
        <fullName evidence="4">Methyltransferase domain-containing protein</fullName>
    </submittedName>
</protein>
<reference evidence="4 5" key="1">
    <citation type="submission" date="2024-09" db="EMBL/GenBank/DDBJ databases">
        <title>Laminarin stimulates single cell rates of sulfate reduction while oxygen inhibits transcriptomic activity in coastal marine sediment.</title>
        <authorList>
            <person name="Lindsay M."/>
            <person name="Orcutt B."/>
            <person name="Emerson D."/>
            <person name="Stepanauskas R."/>
            <person name="D'Angelo T."/>
        </authorList>
    </citation>
    <scope>NUCLEOTIDE SEQUENCE [LARGE SCALE GENOMIC DNA]</scope>
    <source>
        <strain evidence="4">SAG AM-311-K15</strain>
    </source>
</reference>
<dbReference type="Pfam" id="PF00535">
    <property type="entry name" value="Glycos_transf_2"/>
    <property type="match status" value="1"/>
</dbReference>
<dbReference type="SUPFAM" id="SSF53335">
    <property type="entry name" value="S-adenosyl-L-methionine-dependent methyltransferases"/>
    <property type="match status" value="2"/>
</dbReference>
<proteinExistence type="predicted"/>
<keyword evidence="5" id="KW-1185">Reference proteome</keyword>
<evidence type="ECO:0000313" key="5">
    <source>
        <dbReference type="Proteomes" id="UP001594351"/>
    </source>
</evidence>
<organism evidence="4 5">
    <name type="scientific">candidate division CSSED10-310 bacterium</name>
    <dbReference type="NCBI Taxonomy" id="2855610"/>
    <lineage>
        <taxon>Bacteria</taxon>
        <taxon>Bacteria division CSSED10-310</taxon>
    </lineage>
</organism>
<dbReference type="Proteomes" id="UP001594351">
    <property type="component" value="Unassembled WGS sequence"/>
</dbReference>
<dbReference type="InterPro" id="IPR029063">
    <property type="entry name" value="SAM-dependent_MTases_sf"/>
</dbReference>
<dbReference type="InterPro" id="IPR041698">
    <property type="entry name" value="Methyltransf_25"/>
</dbReference>
<keyword evidence="4" id="KW-0808">Transferase</keyword>
<dbReference type="CDD" id="cd04186">
    <property type="entry name" value="GT_2_like_c"/>
    <property type="match status" value="1"/>
</dbReference>
<feature type="domain" description="Methyltransferase type 11" evidence="2">
    <location>
        <begin position="370"/>
        <end position="418"/>
    </location>
</feature>
<name>A0ABV6YVQ1_UNCC1</name>
<gene>
    <name evidence="4" type="ORF">ACFL27_08760</name>
</gene>
<dbReference type="Pfam" id="PF13649">
    <property type="entry name" value="Methyltransf_25"/>
    <property type="match status" value="1"/>
</dbReference>